<dbReference type="EMBL" id="DSLG01000008">
    <property type="protein sequence ID" value="HEA87940.1"/>
    <property type="molecule type" value="Genomic_DNA"/>
</dbReference>
<dbReference type="EMBL" id="DSTU01000004">
    <property type="protein sequence ID" value="HFJ53778.1"/>
    <property type="molecule type" value="Genomic_DNA"/>
</dbReference>
<name>A0A7C3IIP1_UNCW3</name>
<dbReference type="InterPro" id="IPR025737">
    <property type="entry name" value="FApF"/>
</dbReference>
<proteinExistence type="predicted"/>
<comment type="caution">
    <text evidence="4">The sequence shown here is derived from an EMBL/GenBank/DDBJ whole genome shotgun (WGS) entry which is preliminary data.</text>
</comment>
<feature type="signal peptide" evidence="1">
    <location>
        <begin position="1"/>
        <end position="20"/>
    </location>
</feature>
<keyword evidence="1" id="KW-0732">Signal</keyword>
<dbReference type="Pfam" id="PF13557">
    <property type="entry name" value="Phenol_MetA_deg"/>
    <property type="match status" value="1"/>
</dbReference>
<reference evidence="4" key="1">
    <citation type="journal article" date="2020" name="mSystems">
        <title>Genome- and Community-Level Interaction Insights into Carbon Utilization and Element Cycling Functions of Hydrothermarchaeota in Hydrothermal Sediment.</title>
        <authorList>
            <person name="Zhou Z."/>
            <person name="Liu Y."/>
            <person name="Xu W."/>
            <person name="Pan J."/>
            <person name="Luo Z.H."/>
            <person name="Li M."/>
        </authorList>
    </citation>
    <scope>NUCLEOTIDE SEQUENCE [LARGE SCALE GENOMIC DNA]</scope>
    <source>
        <strain evidence="3">SpSt-236</strain>
        <strain evidence="2">SpSt-265</strain>
        <strain evidence="4">SpSt-465</strain>
    </source>
</reference>
<dbReference type="AlphaFoldDB" id="A0A7C3IIP1"/>
<sequence>MKLVKALFVALFLLSAEMQGTPLIVRTGNVNKPFQVLGWVTATYYEHNQLYDWNQDRFDRVSTPLKVFNADLMAGLGLPGNIDLNLVLPVTSKTSGNLKSSGIGDMMVMARYGLFQGSVLPLRAALGMGLYLPTGKKDATPALGDGSTDLGFGVSLITANIPFITGHLRAAYWLNGRSEDVKYGNLFEYVAVLDLGVLPGLTPELALSGYRQDRQEVSGVEVPNSELNRTFLHALLIWKPLPMLTIRPKLGLPLKSLCQGGGLADLYPGLDVWVTVP</sequence>
<feature type="chain" id="PRO_5039870625" evidence="1">
    <location>
        <begin position="21"/>
        <end position="277"/>
    </location>
</feature>
<evidence type="ECO:0000313" key="4">
    <source>
        <dbReference type="EMBL" id="HFJ53778.1"/>
    </source>
</evidence>
<organism evidence="4">
    <name type="scientific">candidate division WOR-3 bacterium</name>
    <dbReference type="NCBI Taxonomy" id="2052148"/>
    <lineage>
        <taxon>Bacteria</taxon>
        <taxon>Bacteria division WOR-3</taxon>
    </lineage>
</organism>
<dbReference type="EMBL" id="DSKA01000231">
    <property type="protein sequence ID" value="HEE18538.1"/>
    <property type="molecule type" value="Genomic_DNA"/>
</dbReference>
<gene>
    <name evidence="3" type="ORF">ENP62_03180</name>
    <name evidence="2" type="ORF">ENP94_08070</name>
    <name evidence="4" type="ORF">ENS16_03715</name>
</gene>
<accession>A0A7C3IIP1</accession>
<evidence type="ECO:0000313" key="3">
    <source>
        <dbReference type="EMBL" id="HEE18538.1"/>
    </source>
</evidence>
<evidence type="ECO:0000256" key="1">
    <source>
        <dbReference type="SAM" id="SignalP"/>
    </source>
</evidence>
<protein>
    <submittedName>
        <fullName evidence="4">Transporter</fullName>
    </submittedName>
</protein>
<evidence type="ECO:0000313" key="2">
    <source>
        <dbReference type="EMBL" id="HEA87940.1"/>
    </source>
</evidence>